<evidence type="ECO:0000256" key="5">
    <source>
        <dbReference type="ARBA" id="ARBA00022692"/>
    </source>
</evidence>
<name>A0A1M4Z337_9BACT</name>
<evidence type="ECO:0000313" key="11">
    <source>
        <dbReference type="EMBL" id="SHF12207.1"/>
    </source>
</evidence>
<feature type="domain" description="Tripartite ATP-independent periplasmic transporters DctQ component" evidence="10">
    <location>
        <begin position="71"/>
        <end position="201"/>
    </location>
</feature>
<dbReference type="PANTHER" id="PTHR35011:SF10">
    <property type="entry name" value="TRAP TRANSPORTER SMALL PERMEASE PROTEIN"/>
    <property type="match status" value="1"/>
</dbReference>
<protein>
    <submittedName>
        <fullName evidence="11">TRAP-type mannitol/chloroaromatic compound transport system, small permease component</fullName>
    </submittedName>
</protein>
<dbReference type="EMBL" id="FQVB01000011">
    <property type="protein sequence ID" value="SHF12207.1"/>
    <property type="molecule type" value="Genomic_DNA"/>
</dbReference>
<dbReference type="PANTHER" id="PTHR35011">
    <property type="entry name" value="2,3-DIKETO-L-GULONATE TRAP TRANSPORTER SMALL PERMEASE PROTEIN YIAM"/>
    <property type="match status" value="1"/>
</dbReference>
<keyword evidence="6 9" id="KW-1133">Transmembrane helix</keyword>
<keyword evidence="12" id="KW-1185">Reference proteome</keyword>
<evidence type="ECO:0000256" key="3">
    <source>
        <dbReference type="ARBA" id="ARBA00022475"/>
    </source>
</evidence>
<proteinExistence type="inferred from homology"/>
<keyword evidence="3" id="KW-1003">Cell membrane</keyword>
<evidence type="ECO:0000256" key="9">
    <source>
        <dbReference type="SAM" id="Phobius"/>
    </source>
</evidence>
<dbReference type="STRING" id="1121391.SAMN02745206_01383"/>
<evidence type="ECO:0000259" key="10">
    <source>
        <dbReference type="Pfam" id="PF04290"/>
    </source>
</evidence>
<dbReference type="GO" id="GO:0015740">
    <property type="term" value="P:C4-dicarboxylate transport"/>
    <property type="evidence" value="ECO:0007669"/>
    <property type="project" value="TreeGrafter"/>
</dbReference>
<sequence length="210" mass="23015">MREAGDLAKAFGWMHGGRFAPRIVSRGADEAPREAFLGPARKDSMDSLVRFLGRLSDKAAVVSSMAMILVVLLILVEVVARSLFNTSTMVADEYSAYFYVVLVFLGLGFTLKTDGHIRVKALWSRFGGRGRAFLDLAGATVAMGLCLFAIYHAVPMVREAYQLNMVSETPAETPIWIPQLAVPVGLVLFLLQMVAFWLEALGRLLGSDRS</sequence>
<evidence type="ECO:0000313" key="12">
    <source>
        <dbReference type="Proteomes" id="UP000184076"/>
    </source>
</evidence>
<comment type="subcellular location">
    <subcellularLocation>
        <location evidence="1">Cell inner membrane</location>
        <topology evidence="1">Multi-pass membrane protein</topology>
    </subcellularLocation>
</comment>
<dbReference type="GO" id="GO:0005886">
    <property type="term" value="C:plasma membrane"/>
    <property type="evidence" value="ECO:0007669"/>
    <property type="project" value="UniProtKB-SubCell"/>
</dbReference>
<evidence type="ECO:0000256" key="6">
    <source>
        <dbReference type="ARBA" id="ARBA00022989"/>
    </source>
</evidence>
<dbReference type="GO" id="GO:0022857">
    <property type="term" value="F:transmembrane transporter activity"/>
    <property type="evidence" value="ECO:0007669"/>
    <property type="project" value="TreeGrafter"/>
</dbReference>
<keyword evidence="4" id="KW-0997">Cell inner membrane</keyword>
<evidence type="ECO:0000256" key="8">
    <source>
        <dbReference type="ARBA" id="ARBA00038436"/>
    </source>
</evidence>
<dbReference type="AlphaFoldDB" id="A0A1M4Z337"/>
<keyword evidence="5 9" id="KW-0812">Transmembrane</keyword>
<keyword evidence="2" id="KW-0813">Transport</keyword>
<gene>
    <name evidence="11" type="ORF">SAMN02745206_01383</name>
</gene>
<evidence type="ECO:0000256" key="2">
    <source>
        <dbReference type="ARBA" id="ARBA00022448"/>
    </source>
</evidence>
<dbReference type="InterPro" id="IPR055348">
    <property type="entry name" value="DctQ"/>
</dbReference>
<keyword evidence="7 9" id="KW-0472">Membrane</keyword>
<accession>A0A1M4Z337</accession>
<comment type="similarity">
    <text evidence="8">Belongs to the TRAP transporter small permease family.</text>
</comment>
<evidence type="ECO:0000256" key="4">
    <source>
        <dbReference type="ARBA" id="ARBA00022519"/>
    </source>
</evidence>
<dbReference type="Proteomes" id="UP000184076">
    <property type="component" value="Unassembled WGS sequence"/>
</dbReference>
<evidence type="ECO:0000256" key="7">
    <source>
        <dbReference type="ARBA" id="ARBA00023136"/>
    </source>
</evidence>
<reference evidence="12" key="1">
    <citation type="submission" date="2016-11" db="EMBL/GenBank/DDBJ databases">
        <authorList>
            <person name="Varghese N."/>
            <person name="Submissions S."/>
        </authorList>
    </citation>
    <scope>NUCLEOTIDE SEQUENCE [LARGE SCALE GENOMIC DNA]</scope>
    <source>
        <strain evidence="12">DSM 9756</strain>
    </source>
</reference>
<dbReference type="Pfam" id="PF04290">
    <property type="entry name" value="DctQ"/>
    <property type="match status" value="1"/>
</dbReference>
<feature type="transmembrane region" description="Helical" evidence="9">
    <location>
        <begin position="132"/>
        <end position="154"/>
    </location>
</feature>
<organism evidence="11 12">
    <name type="scientific">Desulfacinum infernum DSM 9756</name>
    <dbReference type="NCBI Taxonomy" id="1121391"/>
    <lineage>
        <taxon>Bacteria</taxon>
        <taxon>Pseudomonadati</taxon>
        <taxon>Thermodesulfobacteriota</taxon>
        <taxon>Syntrophobacteria</taxon>
        <taxon>Syntrophobacterales</taxon>
        <taxon>Syntrophobacteraceae</taxon>
        <taxon>Desulfacinum</taxon>
    </lineage>
</organism>
<dbReference type="InterPro" id="IPR007387">
    <property type="entry name" value="TRAP_DctQ"/>
</dbReference>
<feature type="transmembrane region" description="Helical" evidence="9">
    <location>
        <begin position="94"/>
        <end position="111"/>
    </location>
</feature>
<evidence type="ECO:0000256" key="1">
    <source>
        <dbReference type="ARBA" id="ARBA00004429"/>
    </source>
</evidence>
<feature type="transmembrane region" description="Helical" evidence="9">
    <location>
        <begin position="174"/>
        <end position="198"/>
    </location>
</feature>
<feature type="transmembrane region" description="Helical" evidence="9">
    <location>
        <begin position="59"/>
        <end position="82"/>
    </location>
</feature>